<protein>
    <submittedName>
        <fullName evidence="1">Uncharacterized protein</fullName>
    </submittedName>
</protein>
<keyword evidence="2" id="KW-1185">Reference proteome</keyword>
<organism evidence="1 2">
    <name type="scientific">Vanrija albida</name>
    <dbReference type="NCBI Taxonomy" id="181172"/>
    <lineage>
        <taxon>Eukaryota</taxon>
        <taxon>Fungi</taxon>
        <taxon>Dikarya</taxon>
        <taxon>Basidiomycota</taxon>
        <taxon>Agaricomycotina</taxon>
        <taxon>Tremellomycetes</taxon>
        <taxon>Trichosporonales</taxon>
        <taxon>Trichosporonaceae</taxon>
        <taxon>Vanrija</taxon>
    </lineage>
</organism>
<evidence type="ECO:0000313" key="1">
    <source>
        <dbReference type="EMBL" id="KAL1407829.1"/>
    </source>
</evidence>
<sequence length="147" mass="15085">MAPPPPVPGLTCYTYDLQPSAARCCVGAGFAYRSQGVAEFNRTDANATSINEFLTHTVDSSTIGVCSFSSGGNTFLDCLVRDLGIVSNPGSLPLGKMQCRDTLLPASDPPQQALAANAKVASDAAPARARWAALGLAAVLASTLVAL</sequence>
<evidence type="ECO:0000313" key="2">
    <source>
        <dbReference type="Proteomes" id="UP001565368"/>
    </source>
</evidence>
<dbReference type="EMBL" id="JBBXJM010000005">
    <property type="protein sequence ID" value="KAL1407829.1"/>
    <property type="molecule type" value="Genomic_DNA"/>
</dbReference>
<accession>A0ABR3PZ99</accession>
<dbReference type="Proteomes" id="UP001565368">
    <property type="component" value="Unassembled WGS sequence"/>
</dbReference>
<reference evidence="1 2" key="1">
    <citation type="submission" date="2023-08" db="EMBL/GenBank/DDBJ databases">
        <title>Annotated Genome Sequence of Vanrija albida AlHP1.</title>
        <authorList>
            <person name="Herzog R."/>
        </authorList>
    </citation>
    <scope>NUCLEOTIDE SEQUENCE [LARGE SCALE GENOMIC DNA]</scope>
    <source>
        <strain evidence="1 2">AlHP1</strain>
    </source>
</reference>
<gene>
    <name evidence="1" type="ORF">Q8F55_007265</name>
</gene>
<dbReference type="GeneID" id="95988308"/>
<name>A0ABR3PZ99_9TREE</name>
<dbReference type="RefSeq" id="XP_069207773.1">
    <property type="nucleotide sequence ID" value="XM_069355702.1"/>
</dbReference>
<comment type="caution">
    <text evidence="1">The sequence shown here is derived from an EMBL/GenBank/DDBJ whole genome shotgun (WGS) entry which is preliminary data.</text>
</comment>
<proteinExistence type="predicted"/>